<dbReference type="Proteomes" id="UP000722485">
    <property type="component" value="Unassembled WGS sequence"/>
</dbReference>
<reference evidence="2" key="1">
    <citation type="submission" date="2020-03" db="EMBL/GenBank/DDBJ databases">
        <title>Draft Genome Sequence of Cylindrodendrum hubeiense.</title>
        <authorList>
            <person name="Buettner E."/>
            <person name="Kellner H."/>
        </authorList>
    </citation>
    <scope>NUCLEOTIDE SEQUENCE</scope>
    <source>
        <strain evidence="2">IHI 201604</strain>
    </source>
</reference>
<evidence type="ECO:0000313" key="2">
    <source>
        <dbReference type="EMBL" id="KAF7541531.1"/>
    </source>
</evidence>
<evidence type="ECO:0000256" key="1">
    <source>
        <dbReference type="SAM" id="MobiDB-lite"/>
    </source>
</evidence>
<sequence length="191" mass="19776">MEKPTNQLDGRWVAPALAPRGWMDHVVGVGDGAGAGAGGGAVSTWVQGRAGLGWAGKGKAEAREGRRDGIVDGTESTDKGGGQAMAGHDRPRQATTGHDGPLTMSYARDNARRCAKHHQFASDRIAAAPEFPIKDRRQPAMPTPALPPAAPPSPPPPPSAVQPPASAATTGKLLERSCVSLWGLQGWDKAT</sequence>
<feature type="region of interest" description="Disordered" evidence="1">
    <location>
        <begin position="125"/>
        <end position="169"/>
    </location>
</feature>
<gene>
    <name evidence="2" type="ORF">G7Z17_g11950</name>
</gene>
<accession>A0A9P5GYK4</accession>
<organism evidence="2 3">
    <name type="scientific">Cylindrodendrum hubeiense</name>
    <dbReference type="NCBI Taxonomy" id="595255"/>
    <lineage>
        <taxon>Eukaryota</taxon>
        <taxon>Fungi</taxon>
        <taxon>Dikarya</taxon>
        <taxon>Ascomycota</taxon>
        <taxon>Pezizomycotina</taxon>
        <taxon>Sordariomycetes</taxon>
        <taxon>Hypocreomycetidae</taxon>
        <taxon>Hypocreales</taxon>
        <taxon>Nectriaceae</taxon>
        <taxon>Cylindrodendrum</taxon>
    </lineage>
</organism>
<name>A0A9P5GYK4_9HYPO</name>
<keyword evidence="3" id="KW-1185">Reference proteome</keyword>
<protein>
    <submittedName>
        <fullName evidence="2">Uncharacterized protein</fullName>
    </submittedName>
</protein>
<feature type="compositionally biased region" description="Basic and acidic residues" evidence="1">
    <location>
        <begin position="58"/>
        <end position="70"/>
    </location>
</feature>
<dbReference type="EMBL" id="JAANBB010000492">
    <property type="protein sequence ID" value="KAF7541531.1"/>
    <property type="molecule type" value="Genomic_DNA"/>
</dbReference>
<proteinExistence type="predicted"/>
<dbReference type="AlphaFoldDB" id="A0A9P5GYK4"/>
<feature type="region of interest" description="Disordered" evidence="1">
    <location>
        <begin position="54"/>
        <end position="104"/>
    </location>
</feature>
<feature type="compositionally biased region" description="Pro residues" evidence="1">
    <location>
        <begin position="141"/>
        <end position="161"/>
    </location>
</feature>
<comment type="caution">
    <text evidence="2">The sequence shown here is derived from an EMBL/GenBank/DDBJ whole genome shotgun (WGS) entry which is preliminary data.</text>
</comment>
<evidence type="ECO:0000313" key="3">
    <source>
        <dbReference type="Proteomes" id="UP000722485"/>
    </source>
</evidence>